<keyword evidence="1" id="KW-1133">Transmembrane helix</keyword>
<protein>
    <submittedName>
        <fullName evidence="2">Uncharacterized protein</fullName>
    </submittedName>
</protein>
<organism evidence="2 3">
    <name type="scientific">Qipengyuania psychrotolerans</name>
    <dbReference type="NCBI Taxonomy" id="2867238"/>
    <lineage>
        <taxon>Bacteria</taxon>
        <taxon>Pseudomonadati</taxon>
        <taxon>Pseudomonadota</taxon>
        <taxon>Alphaproteobacteria</taxon>
        <taxon>Sphingomonadales</taxon>
        <taxon>Erythrobacteraceae</taxon>
        <taxon>Qipengyuania</taxon>
    </lineage>
</organism>
<gene>
    <name evidence="2" type="ORF">K3166_03365</name>
</gene>
<proteinExistence type="predicted"/>
<feature type="transmembrane region" description="Helical" evidence="1">
    <location>
        <begin position="16"/>
        <end position="34"/>
    </location>
</feature>
<reference evidence="2 3" key="1">
    <citation type="submission" date="2021-08" db="EMBL/GenBank/DDBJ databases">
        <title>Comparative Genomics Analysis of the Genus Qipengyuania Reveals Extensive Genetic Diversity and Metabolic Versatility, Including the Description of Fifteen Novel Species.</title>
        <authorList>
            <person name="Liu Y."/>
        </authorList>
    </citation>
    <scope>NUCLEOTIDE SEQUENCE [LARGE SCALE GENOMIC DNA]</scope>
    <source>
        <strain evidence="2 3">1XM2-8</strain>
    </source>
</reference>
<keyword evidence="1" id="KW-0472">Membrane</keyword>
<sequence>MRAMIAFLTFASEADIVAMWGAASIVVAVAALAMERRRAKRTRIDNVGWMPWTGIFLTFAVLGGALLVVAIPGVLRG</sequence>
<evidence type="ECO:0000313" key="3">
    <source>
        <dbReference type="Proteomes" id="UP000824280"/>
    </source>
</evidence>
<dbReference type="EMBL" id="CP081297">
    <property type="protein sequence ID" value="QZD87752.1"/>
    <property type="molecule type" value="Genomic_DNA"/>
</dbReference>
<feature type="transmembrane region" description="Helical" evidence="1">
    <location>
        <begin position="55"/>
        <end position="75"/>
    </location>
</feature>
<evidence type="ECO:0000313" key="2">
    <source>
        <dbReference type="EMBL" id="QZD87752.1"/>
    </source>
</evidence>
<name>A0ABX8ZFF5_9SPHN</name>
<keyword evidence="3" id="KW-1185">Reference proteome</keyword>
<keyword evidence="1" id="KW-0812">Transmembrane</keyword>
<accession>A0ABX8ZFF5</accession>
<dbReference type="Proteomes" id="UP000824280">
    <property type="component" value="Chromosome"/>
</dbReference>
<evidence type="ECO:0000256" key="1">
    <source>
        <dbReference type="SAM" id="Phobius"/>
    </source>
</evidence>